<dbReference type="PANTHER" id="PTHR24166:SF48">
    <property type="entry name" value="PROTEIN VAPYRIN"/>
    <property type="match status" value="1"/>
</dbReference>
<evidence type="ECO:0000256" key="1">
    <source>
        <dbReference type="ARBA" id="ARBA00022737"/>
    </source>
</evidence>
<organism evidence="5 6">
    <name type="scientific">Byssochlamys spectabilis</name>
    <name type="common">Paecilomyces variotii</name>
    <dbReference type="NCBI Taxonomy" id="264951"/>
    <lineage>
        <taxon>Eukaryota</taxon>
        <taxon>Fungi</taxon>
        <taxon>Dikarya</taxon>
        <taxon>Ascomycota</taxon>
        <taxon>Pezizomycotina</taxon>
        <taxon>Eurotiomycetes</taxon>
        <taxon>Eurotiomycetidae</taxon>
        <taxon>Eurotiales</taxon>
        <taxon>Thermoascaceae</taxon>
        <taxon>Paecilomyces</taxon>
    </lineage>
</organism>
<feature type="repeat" description="ANK" evidence="3">
    <location>
        <begin position="186"/>
        <end position="218"/>
    </location>
</feature>
<feature type="compositionally biased region" description="Acidic residues" evidence="4">
    <location>
        <begin position="247"/>
        <end position="282"/>
    </location>
</feature>
<dbReference type="Pfam" id="PF12796">
    <property type="entry name" value="Ank_2"/>
    <property type="match status" value="2"/>
</dbReference>
<dbReference type="PROSITE" id="PS50297">
    <property type="entry name" value="ANK_REP_REGION"/>
    <property type="match status" value="2"/>
</dbReference>
<dbReference type="InterPro" id="IPR050889">
    <property type="entry name" value="Dendritic_Spine_Reg/Scaffold"/>
</dbReference>
<dbReference type="InterPro" id="IPR002110">
    <property type="entry name" value="Ankyrin_rpt"/>
</dbReference>
<keyword evidence="1" id="KW-0677">Repeat</keyword>
<feature type="repeat" description="ANK" evidence="3">
    <location>
        <begin position="41"/>
        <end position="67"/>
    </location>
</feature>
<keyword evidence="6" id="KW-1185">Reference proteome</keyword>
<reference evidence="5 6" key="1">
    <citation type="journal article" date="2018" name="Front. Microbiol.">
        <title>Genomic and genetic insights into a cosmopolitan fungus, Paecilomyces variotii (Eurotiales).</title>
        <authorList>
            <person name="Urquhart A.S."/>
            <person name="Mondo S.J."/>
            <person name="Makela M.R."/>
            <person name="Hane J.K."/>
            <person name="Wiebenga A."/>
            <person name="He G."/>
            <person name="Mihaltcheva S."/>
            <person name="Pangilinan J."/>
            <person name="Lipzen A."/>
            <person name="Barry K."/>
            <person name="de Vries R.P."/>
            <person name="Grigoriev I.V."/>
            <person name="Idnurm A."/>
        </authorList>
    </citation>
    <scope>NUCLEOTIDE SEQUENCE [LARGE SCALE GENOMIC DNA]</scope>
    <source>
        <strain evidence="5 6">CBS 101075</strain>
    </source>
</reference>
<evidence type="ECO:0000256" key="4">
    <source>
        <dbReference type="SAM" id="MobiDB-lite"/>
    </source>
</evidence>
<dbReference type="GeneID" id="39598621"/>
<dbReference type="InterPro" id="IPR036770">
    <property type="entry name" value="Ankyrin_rpt-contain_sf"/>
</dbReference>
<dbReference type="PANTHER" id="PTHR24166">
    <property type="entry name" value="ROLLING PEBBLES, ISOFORM B"/>
    <property type="match status" value="1"/>
</dbReference>
<proteinExistence type="predicted"/>
<dbReference type="SUPFAM" id="SSF48403">
    <property type="entry name" value="Ankyrin repeat"/>
    <property type="match status" value="1"/>
</dbReference>
<dbReference type="EMBL" id="RCNU01000001">
    <property type="protein sequence ID" value="RWQ98935.1"/>
    <property type="molecule type" value="Genomic_DNA"/>
</dbReference>
<protein>
    <submittedName>
        <fullName evidence="5">Ankyrin repeat-containing protein</fullName>
    </submittedName>
</protein>
<sequence length="317" mass="34561">MVELPVPVRLRRAIVLNDVLLVKRIIRNNLAYLYNPDFADKSNTSLHLAALHGHVDIVRLLIALGHDSCTPILLKTGDDSAPGISLNTDSETPLHLAAANAHPACVHYLCHAFPHAIDWPDRNGMTPLMLAAQSSNPANIIPHDPSLIEPRSSRARAASSASAAEDTSTLSVLLSHRASVTCVDFAGNTALHHASAWGNLKAVRVLLASGAQPLALNKASYTPLDYSISGQAAQYYKNLIVWREEDEIEDEVSGEEGERKEDDDDEEEDDDDDNDDEEEEEEPRQHVPVAKPVINGAVPKTSTQTFPGIRLVTEDDE</sequence>
<name>A0A443I4J4_BYSSP</name>
<dbReference type="Proteomes" id="UP000283841">
    <property type="component" value="Unassembled WGS sequence"/>
</dbReference>
<feature type="region of interest" description="Disordered" evidence="4">
    <location>
        <begin position="247"/>
        <end position="317"/>
    </location>
</feature>
<dbReference type="SMART" id="SM00248">
    <property type="entry name" value="ANK"/>
    <property type="match status" value="4"/>
</dbReference>
<evidence type="ECO:0000313" key="6">
    <source>
        <dbReference type="Proteomes" id="UP000283841"/>
    </source>
</evidence>
<keyword evidence="2 3" id="KW-0040">ANK repeat</keyword>
<dbReference type="AlphaFoldDB" id="A0A443I4J4"/>
<evidence type="ECO:0000256" key="2">
    <source>
        <dbReference type="ARBA" id="ARBA00023043"/>
    </source>
</evidence>
<dbReference type="Gene3D" id="1.25.40.20">
    <property type="entry name" value="Ankyrin repeat-containing domain"/>
    <property type="match status" value="1"/>
</dbReference>
<comment type="caution">
    <text evidence="5">The sequence shown here is derived from an EMBL/GenBank/DDBJ whole genome shotgun (WGS) entry which is preliminary data.</text>
</comment>
<evidence type="ECO:0000313" key="5">
    <source>
        <dbReference type="EMBL" id="RWQ98935.1"/>
    </source>
</evidence>
<dbReference type="RefSeq" id="XP_028488580.1">
    <property type="nucleotide sequence ID" value="XM_028629344.1"/>
</dbReference>
<dbReference type="PROSITE" id="PS50088">
    <property type="entry name" value="ANK_REPEAT"/>
    <property type="match status" value="2"/>
</dbReference>
<evidence type="ECO:0000256" key="3">
    <source>
        <dbReference type="PROSITE-ProRule" id="PRU00023"/>
    </source>
</evidence>
<gene>
    <name evidence="5" type="ORF">C8Q69DRAFT_449206</name>
</gene>
<dbReference type="STRING" id="264951.A0A443I4J4"/>
<accession>A0A443I4J4</accession>
<dbReference type="VEuPathDB" id="FungiDB:C8Q69DRAFT_449206"/>